<feature type="compositionally biased region" description="Polar residues" evidence="12">
    <location>
        <begin position="470"/>
        <end position="481"/>
    </location>
</feature>
<protein>
    <recommendedName>
        <fullName evidence="2">non-specific serine/threonine protein kinase</fullName>
        <ecNumber evidence="2">2.7.11.1</ecNumber>
    </recommendedName>
</protein>
<comment type="catalytic activity">
    <reaction evidence="11">
        <text>L-seryl-[protein] + ATP = O-phospho-L-seryl-[protein] + ADP + H(+)</text>
        <dbReference type="Rhea" id="RHEA:17989"/>
        <dbReference type="Rhea" id="RHEA-COMP:9863"/>
        <dbReference type="Rhea" id="RHEA-COMP:11604"/>
        <dbReference type="ChEBI" id="CHEBI:15378"/>
        <dbReference type="ChEBI" id="CHEBI:29999"/>
        <dbReference type="ChEBI" id="CHEBI:30616"/>
        <dbReference type="ChEBI" id="CHEBI:83421"/>
        <dbReference type="ChEBI" id="CHEBI:456216"/>
        <dbReference type="EC" id="2.7.11.1"/>
    </reaction>
</comment>
<name>A0AAD6EKD1_9POAL</name>
<feature type="compositionally biased region" description="Polar residues" evidence="12">
    <location>
        <begin position="442"/>
        <end position="454"/>
    </location>
</feature>
<evidence type="ECO:0000256" key="5">
    <source>
        <dbReference type="ARBA" id="ARBA00022989"/>
    </source>
</evidence>
<evidence type="ECO:0000256" key="6">
    <source>
        <dbReference type="ARBA" id="ARBA00023136"/>
    </source>
</evidence>
<dbReference type="AlphaFoldDB" id="A0AAD6EKD1"/>
<dbReference type="Proteomes" id="UP001210211">
    <property type="component" value="Unassembled WGS sequence"/>
</dbReference>
<dbReference type="PANTHER" id="PTHR47460:SF1">
    <property type="entry name" value="SERINE_THREONINE-PROTEIN KINASE-LIKE PROTEIN ACR4"/>
    <property type="match status" value="1"/>
</dbReference>
<keyword evidence="8" id="KW-0675">Receptor</keyword>
<proteinExistence type="predicted"/>
<sequence length="481" mass="51426">MSIVLRFFMTLAVVSLLSFSADAVGSAGTLAISFGTNTVCGISATTLPRTVYCMNISESGSTLPYQVYPNVSIDSVSAGTAFFCGLKSSRRVFFCWNGDLVTRKRVYRGPWVLSDLIVGKTQVSAVDRSSNGIRWWRNAGLFPSSVLGSYNSLTSGNNFTCAITTNGTVNCWGPLARAMQAGFSNYSMTNIVAGESHMCGLEISGFVICQGSNSSGQSYAPPGLPNEYTRFALGSSHTCAIQQPIGTAVCWGGSKGPHLYTPLNGTAFEFLVAGGNLTCGLTSNNYSVLCWGSDWRNVSVRALPLLRILPGICVAGGSDECTCGAYPESPSLCADTGVICQRCDFPNSIAPVPPDLRSESERIGKIRKVEVIVGTLCFVFGACGLAYSVWIIYCRRKAQNQNQIRPPVDPASGDNSSADSSIAVRSPSSESDGTDDGFYSPNPETSQFIFSPISSRIGIPRKLELERQRSGPSTFNYEHDS</sequence>
<keyword evidence="5 13" id="KW-1133">Transmembrane helix</keyword>
<evidence type="ECO:0000256" key="2">
    <source>
        <dbReference type="ARBA" id="ARBA00012513"/>
    </source>
</evidence>
<keyword evidence="16" id="KW-1185">Reference proteome</keyword>
<keyword evidence="9" id="KW-0325">Glycoprotein</keyword>
<evidence type="ECO:0000256" key="8">
    <source>
        <dbReference type="ARBA" id="ARBA00023170"/>
    </source>
</evidence>
<evidence type="ECO:0000256" key="7">
    <source>
        <dbReference type="ARBA" id="ARBA00023157"/>
    </source>
</evidence>
<evidence type="ECO:0000256" key="9">
    <source>
        <dbReference type="ARBA" id="ARBA00023180"/>
    </source>
</evidence>
<evidence type="ECO:0000256" key="10">
    <source>
        <dbReference type="ARBA" id="ARBA00047899"/>
    </source>
</evidence>
<evidence type="ECO:0000256" key="12">
    <source>
        <dbReference type="SAM" id="MobiDB-lite"/>
    </source>
</evidence>
<dbReference type="EC" id="2.7.11.1" evidence="2"/>
<dbReference type="SUPFAM" id="SSF50985">
    <property type="entry name" value="RCC1/BLIP-II"/>
    <property type="match status" value="1"/>
</dbReference>
<evidence type="ECO:0000256" key="14">
    <source>
        <dbReference type="SAM" id="SignalP"/>
    </source>
</evidence>
<dbReference type="InterPro" id="IPR009091">
    <property type="entry name" value="RCC1/BLIP-II"/>
</dbReference>
<dbReference type="GO" id="GO:0016020">
    <property type="term" value="C:membrane"/>
    <property type="evidence" value="ECO:0007669"/>
    <property type="project" value="UniProtKB-SubCell"/>
</dbReference>
<organism evidence="15 16">
    <name type="scientific">Rhynchospora tenuis</name>
    <dbReference type="NCBI Taxonomy" id="198213"/>
    <lineage>
        <taxon>Eukaryota</taxon>
        <taxon>Viridiplantae</taxon>
        <taxon>Streptophyta</taxon>
        <taxon>Embryophyta</taxon>
        <taxon>Tracheophyta</taxon>
        <taxon>Spermatophyta</taxon>
        <taxon>Magnoliopsida</taxon>
        <taxon>Liliopsida</taxon>
        <taxon>Poales</taxon>
        <taxon>Cyperaceae</taxon>
        <taxon>Cyperoideae</taxon>
        <taxon>Rhynchosporeae</taxon>
        <taxon>Rhynchospora</taxon>
    </lineage>
</organism>
<feature type="transmembrane region" description="Helical" evidence="13">
    <location>
        <begin position="371"/>
        <end position="393"/>
    </location>
</feature>
<gene>
    <name evidence="15" type="ORF">LUZ61_016796</name>
</gene>
<feature type="region of interest" description="Disordered" evidence="12">
    <location>
        <begin position="403"/>
        <end position="481"/>
    </location>
</feature>
<dbReference type="Pfam" id="PF13540">
    <property type="entry name" value="RCC1_2"/>
    <property type="match status" value="1"/>
</dbReference>
<reference evidence="15 16" key="1">
    <citation type="journal article" date="2022" name="Cell">
        <title>Repeat-based holocentromeres influence genome architecture and karyotype evolution.</title>
        <authorList>
            <person name="Hofstatter P.G."/>
            <person name="Thangavel G."/>
            <person name="Lux T."/>
            <person name="Neumann P."/>
            <person name="Vondrak T."/>
            <person name="Novak P."/>
            <person name="Zhang M."/>
            <person name="Costa L."/>
            <person name="Castellani M."/>
            <person name="Scott A."/>
            <person name="Toegelov H."/>
            <person name="Fuchs J."/>
            <person name="Mata-Sucre Y."/>
            <person name="Dias Y."/>
            <person name="Vanzela A.L.L."/>
            <person name="Huettel B."/>
            <person name="Almeida C.C.S."/>
            <person name="Simkova H."/>
            <person name="Souza G."/>
            <person name="Pedrosa-Harand A."/>
            <person name="Macas J."/>
            <person name="Mayer K.F.X."/>
            <person name="Houben A."/>
            <person name="Marques A."/>
        </authorList>
    </citation>
    <scope>NUCLEOTIDE SEQUENCE [LARGE SCALE GENOMIC DNA]</scope>
    <source>
        <strain evidence="15">RhyTen1mFocal</strain>
    </source>
</reference>
<evidence type="ECO:0000256" key="11">
    <source>
        <dbReference type="ARBA" id="ARBA00048679"/>
    </source>
</evidence>
<keyword evidence="4 14" id="KW-0732">Signal</keyword>
<evidence type="ECO:0000256" key="3">
    <source>
        <dbReference type="ARBA" id="ARBA00022692"/>
    </source>
</evidence>
<evidence type="ECO:0000256" key="4">
    <source>
        <dbReference type="ARBA" id="ARBA00022729"/>
    </source>
</evidence>
<evidence type="ECO:0000256" key="13">
    <source>
        <dbReference type="SAM" id="Phobius"/>
    </source>
</evidence>
<dbReference type="PANTHER" id="PTHR47460">
    <property type="entry name" value="SERINE/THREONINE-PROTEIN KINASE-LIKE PROTEIN ACR4"/>
    <property type="match status" value="1"/>
</dbReference>
<comment type="caution">
    <text evidence="15">The sequence shown here is derived from an EMBL/GenBank/DDBJ whole genome shotgun (WGS) entry which is preliminary data.</text>
</comment>
<dbReference type="GO" id="GO:0004674">
    <property type="term" value="F:protein serine/threonine kinase activity"/>
    <property type="evidence" value="ECO:0007669"/>
    <property type="project" value="UniProtKB-KW"/>
</dbReference>
<evidence type="ECO:0000313" key="15">
    <source>
        <dbReference type="EMBL" id="KAJ3687632.1"/>
    </source>
</evidence>
<feature type="chain" id="PRO_5042189459" description="non-specific serine/threonine protein kinase" evidence="14">
    <location>
        <begin position="24"/>
        <end position="481"/>
    </location>
</feature>
<feature type="signal peptide" evidence="14">
    <location>
        <begin position="1"/>
        <end position="23"/>
    </location>
</feature>
<comment type="subcellular location">
    <subcellularLocation>
        <location evidence="1">Membrane</location>
        <topology evidence="1">Single-pass type I membrane protein</topology>
    </subcellularLocation>
</comment>
<evidence type="ECO:0000313" key="16">
    <source>
        <dbReference type="Proteomes" id="UP001210211"/>
    </source>
</evidence>
<dbReference type="EMBL" id="JAMRDG010000002">
    <property type="protein sequence ID" value="KAJ3687632.1"/>
    <property type="molecule type" value="Genomic_DNA"/>
</dbReference>
<accession>A0AAD6EKD1</accession>
<keyword evidence="3 13" id="KW-0812">Transmembrane</keyword>
<evidence type="ECO:0000256" key="1">
    <source>
        <dbReference type="ARBA" id="ARBA00004479"/>
    </source>
</evidence>
<dbReference type="Gene3D" id="2.130.10.30">
    <property type="entry name" value="Regulator of chromosome condensation 1/beta-lactamase-inhibitor protein II"/>
    <property type="match status" value="2"/>
</dbReference>
<keyword evidence="6 13" id="KW-0472">Membrane</keyword>
<keyword evidence="7" id="KW-1015">Disulfide bond</keyword>
<comment type="catalytic activity">
    <reaction evidence="10">
        <text>L-threonyl-[protein] + ATP = O-phospho-L-threonyl-[protein] + ADP + H(+)</text>
        <dbReference type="Rhea" id="RHEA:46608"/>
        <dbReference type="Rhea" id="RHEA-COMP:11060"/>
        <dbReference type="Rhea" id="RHEA-COMP:11605"/>
        <dbReference type="ChEBI" id="CHEBI:15378"/>
        <dbReference type="ChEBI" id="CHEBI:30013"/>
        <dbReference type="ChEBI" id="CHEBI:30616"/>
        <dbReference type="ChEBI" id="CHEBI:61977"/>
        <dbReference type="ChEBI" id="CHEBI:456216"/>
        <dbReference type="EC" id="2.7.11.1"/>
    </reaction>
</comment>